<sequence>MQKEAQDRYIVIFRDKKKKLTWSKKYATLQEANEGLFQARSKATGYAIYDSETQDFTKFKNFAFDNHDIDGFNPTSGF</sequence>
<accession>A0A2S5CGD5</accession>
<dbReference type="Proteomes" id="UP000237423">
    <property type="component" value="Unassembled WGS sequence"/>
</dbReference>
<protein>
    <recommendedName>
        <fullName evidence="3">DUF1508 domain-containing protein</fullName>
    </recommendedName>
</protein>
<evidence type="ECO:0000313" key="2">
    <source>
        <dbReference type="Proteomes" id="UP000237423"/>
    </source>
</evidence>
<evidence type="ECO:0008006" key="3">
    <source>
        <dbReference type="Google" id="ProtNLM"/>
    </source>
</evidence>
<evidence type="ECO:0000313" key="1">
    <source>
        <dbReference type="EMBL" id="POZ49802.1"/>
    </source>
</evidence>
<gene>
    <name evidence="1" type="ORF">AADEFJLK_04417</name>
</gene>
<dbReference type="AlphaFoldDB" id="A0A2S5CGD5"/>
<reference evidence="1 2" key="1">
    <citation type="submission" date="2017-11" db="EMBL/GenBank/DDBJ databases">
        <title>Draft Genome Sequence of Methylobacter psychrotolerans Sph1T, an Obligate Methanotroph from Low-Temperature Environments.</title>
        <authorList>
            <person name="Oshkin I.Y."/>
            <person name="Miroshnikov K."/>
            <person name="Belova S.E."/>
            <person name="Korzhenkov A."/>
            <person name="Toshchakov S.V."/>
            <person name="Dedysh S.N."/>
        </authorList>
    </citation>
    <scope>NUCLEOTIDE SEQUENCE [LARGE SCALE GENOMIC DNA]</scope>
    <source>
        <strain evidence="1 2">Sph1</strain>
    </source>
</reference>
<proteinExistence type="predicted"/>
<organism evidence="1 2">
    <name type="scientific">Methylovulum psychrotolerans</name>
    <dbReference type="NCBI Taxonomy" id="1704499"/>
    <lineage>
        <taxon>Bacteria</taxon>
        <taxon>Pseudomonadati</taxon>
        <taxon>Pseudomonadota</taxon>
        <taxon>Gammaproteobacteria</taxon>
        <taxon>Methylococcales</taxon>
        <taxon>Methylococcaceae</taxon>
        <taxon>Methylovulum</taxon>
    </lineage>
</organism>
<comment type="caution">
    <text evidence="1">The sequence shown here is derived from an EMBL/GenBank/DDBJ whole genome shotgun (WGS) entry which is preliminary data.</text>
</comment>
<name>A0A2S5CGD5_9GAMM</name>
<dbReference type="RefSeq" id="WP_103975828.1">
    <property type="nucleotide sequence ID" value="NZ_PGFZ01000023.1"/>
</dbReference>
<dbReference type="EMBL" id="PGFZ01000023">
    <property type="protein sequence ID" value="POZ49802.1"/>
    <property type="molecule type" value="Genomic_DNA"/>
</dbReference>